<dbReference type="EMBL" id="JBBKZT010000027">
    <property type="protein sequence ID" value="MEJ8851827.1"/>
    <property type="molecule type" value="Genomic_DNA"/>
</dbReference>
<dbReference type="PANTHER" id="PTHR45737">
    <property type="entry name" value="VON WILLEBRAND FACTOR A DOMAIN-CONTAINING PROTEIN 5A"/>
    <property type="match status" value="1"/>
</dbReference>
<dbReference type="Proteomes" id="UP001385892">
    <property type="component" value="Unassembled WGS sequence"/>
</dbReference>
<dbReference type="RefSeq" id="WP_340347606.1">
    <property type="nucleotide sequence ID" value="NZ_JBBKZT010000027.1"/>
</dbReference>
<evidence type="ECO:0000313" key="3">
    <source>
        <dbReference type="EMBL" id="MEJ8851827.1"/>
    </source>
</evidence>
<dbReference type="PROSITE" id="PS50234">
    <property type="entry name" value="VWFA"/>
    <property type="match status" value="1"/>
</dbReference>
<dbReference type="InterPro" id="IPR002035">
    <property type="entry name" value="VWF_A"/>
</dbReference>
<dbReference type="InterPro" id="IPR036465">
    <property type="entry name" value="vWFA_dom_sf"/>
</dbReference>
<dbReference type="PANTHER" id="PTHR45737:SF6">
    <property type="entry name" value="VON WILLEBRAND FACTOR A DOMAIN-CONTAINING PROTEIN 5A"/>
    <property type="match status" value="1"/>
</dbReference>
<sequence>MRSLQEAACLKSRTGAPVLLEGVRAEGDVRGALFEMSVEQRFSNPTDTHIEVVYTFPLPWGAVLLGVEVTLGDRKLSGTVVEKKEAEATYEKTLAAGDAAIMLEKNRDQSYSLNLGNLAAGESCTVRLRHVQLLKFEQRGLRLLVPTVIAPRYGNAVADGGLQPHQVPVHDVLAEYPFDISLRVHGDLARARVASPSHPTSVSTRDGVLTVALARRGALDRDFVLVVDELAQDAVGVQGIDAVVPGQVAALASFCPRIAGNGPRHVAVKMLVDCSGSMAGDSIDAARRALQAIVHQLQPEDRFSLSRFGSTVQHRSRGLWAVTEVTRLAAQRWVGDLQADLGGTEMEAALASTFALASGEGGDVLLVTDGEIHGIDATIAAARKSGHRVFAVGVGSSPAESHLRRLAESTGGACDFVAAGEVVEPAVLRMFARLRSPRVTGMAIEWPGEVRPGWVSALDTAVFDADTVSVFALLPAALAGTVRLTGVRADGVREVIGEVLFAPMPEATDVLARLAASVRVDAMQGSDETKAAAALAVDYQLVTAGTNFLLVHARADGEKAMDMPELHQVAPMVPAGWGGAGAVAASHRAAPTRSMSPRMRNYAARVNVMAGPTGDIELPAFLRRATDDDRNLSMERVMPYSAGGDNMRYAMLDKAGGDGLTPFELQKALRLLEAEALPRNYADLLGLGVGRALVEWLQLTVGPTADERAVVDAFVRIMADVEFPSELFGDCGLTVELDEVGQKLAASLLPDMSESLWPDAVY</sequence>
<gene>
    <name evidence="3" type="ORF">WKW82_34715</name>
</gene>
<organism evidence="3 4">
    <name type="scientific">Variovorax rhizosphaerae</name>
    <dbReference type="NCBI Taxonomy" id="1836200"/>
    <lineage>
        <taxon>Bacteria</taxon>
        <taxon>Pseudomonadati</taxon>
        <taxon>Pseudomonadota</taxon>
        <taxon>Betaproteobacteria</taxon>
        <taxon>Burkholderiales</taxon>
        <taxon>Comamonadaceae</taxon>
        <taxon>Variovorax</taxon>
    </lineage>
</organism>
<dbReference type="Pfam" id="PF13768">
    <property type="entry name" value="VWA_3"/>
    <property type="match status" value="1"/>
</dbReference>
<feature type="domain" description="VWFA" evidence="1">
    <location>
        <begin position="267"/>
        <end position="434"/>
    </location>
</feature>
<comment type="caution">
    <text evidence="3">The sequence shown here is derived from an EMBL/GenBank/DDBJ whole genome shotgun (WGS) entry which is preliminary data.</text>
</comment>
<proteinExistence type="predicted"/>
<dbReference type="Gene3D" id="3.40.50.410">
    <property type="entry name" value="von Willebrand factor, type A domain"/>
    <property type="match status" value="1"/>
</dbReference>
<reference evidence="3 4" key="1">
    <citation type="submission" date="2024-03" db="EMBL/GenBank/DDBJ databases">
        <title>Novel species of the genus Variovorax.</title>
        <authorList>
            <person name="Liu Q."/>
            <person name="Xin Y.-H."/>
        </authorList>
    </citation>
    <scope>NUCLEOTIDE SEQUENCE [LARGE SCALE GENOMIC DNA]</scope>
    <source>
        <strain evidence="3 4">KACC 18900</strain>
    </source>
</reference>
<name>A0ABU8WZA0_9BURK</name>
<dbReference type="PROSITE" id="PS51468">
    <property type="entry name" value="VIT"/>
    <property type="match status" value="1"/>
</dbReference>
<dbReference type="InterPro" id="IPR013694">
    <property type="entry name" value="VIT"/>
</dbReference>
<evidence type="ECO:0000259" key="1">
    <source>
        <dbReference type="PROSITE" id="PS50234"/>
    </source>
</evidence>
<protein>
    <submittedName>
        <fullName evidence="3">VIT domain-containing protein</fullName>
    </submittedName>
</protein>
<feature type="domain" description="VIT" evidence="2">
    <location>
        <begin position="4"/>
        <end position="132"/>
    </location>
</feature>
<evidence type="ECO:0000259" key="2">
    <source>
        <dbReference type="PROSITE" id="PS51468"/>
    </source>
</evidence>
<dbReference type="SMART" id="SM00609">
    <property type="entry name" value="VIT"/>
    <property type="match status" value="1"/>
</dbReference>
<dbReference type="SUPFAM" id="SSF53300">
    <property type="entry name" value="vWA-like"/>
    <property type="match status" value="1"/>
</dbReference>
<accession>A0ABU8WZA0</accession>
<keyword evidence="4" id="KW-1185">Reference proteome</keyword>
<dbReference type="Pfam" id="PF08487">
    <property type="entry name" value="VIT"/>
    <property type="match status" value="1"/>
</dbReference>
<dbReference type="SMART" id="SM00327">
    <property type="entry name" value="VWA"/>
    <property type="match status" value="1"/>
</dbReference>
<evidence type="ECO:0000313" key="4">
    <source>
        <dbReference type="Proteomes" id="UP001385892"/>
    </source>
</evidence>